<dbReference type="EMBL" id="MDEK01000007">
    <property type="protein sequence ID" value="PPU82793.1"/>
    <property type="molecule type" value="Genomic_DNA"/>
</dbReference>
<sequence>MRLLSLFASVLLLGMAVPLPTARAKAPDPEQEPAQPPIDLQRFMGRWYVIAHIPYFAERGHVASSDEYTLKDDGKIAVRYEYRNGFDEPVKELNSRATVKEGTGNRRWTTWFFRMVPTKYRILEVAPDYSWALIDYPGRDLAWVFARSPDMSHKQYRELVDKLDHQYGVNIDKLKRVAQRRDQVGKLGFEVPNKP</sequence>
<proteinExistence type="inferred from homology"/>
<dbReference type="InterPro" id="IPR022272">
    <property type="entry name" value="Lipocalin_CS"/>
</dbReference>
<evidence type="ECO:0000313" key="4">
    <source>
        <dbReference type="EMBL" id="PPU82793.1"/>
    </source>
</evidence>
<dbReference type="PANTHER" id="PTHR10612:SF34">
    <property type="entry name" value="APOLIPOPROTEIN D"/>
    <property type="match status" value="1"/>
</dbReference>
<dbReference type="OrthoDB" id="9793905at2"/>
<dbReference type="GO" id="GO:0006950">
    <property type="term" value="P:response to stress"/>
    <property type="evidence" value="ECO:0007669"/>
    <property type="project" value="UniProtKB-ARBA"/>
</dbReference>
<dbReference type="CDD" id="cd19438">
    <property type="entry name" value="lipocalin_Blc-like"/>
    <property type="match status" value="1"/>
</dbReference>
<dbReference type="GeneID" id="93880521"/>
<comment type="similarity">
    <text evidence="1 2">Belongs to the calycin superfamily. Lipocalin family.</text>
</comment>
<dbReference type="AlphaFoldDB" id="A0A2P5Z4I4"/>
<dbReference type="InterPro" id="IPR022271">
    <property type="entry name" value="Lipocalin_ApoD"/>
</dbReference>
<evidence type="ECO:0000256" key="1">
    <source>
        <dbReference type="ARBA" id="ARBA00006889"/>
    </source>
</evidence>
<keyword evidence="2" id="KW-0449">Lipoprotein</keyword>
<dbReference type="Proteomes" id="UP000247346">
    <property type="component" value="Unassembled WGS sequence"/>
</dbReference>
<evidence type="ECO:0000256" key="2">
    <source>
        <dbReference type="PIRNR" id="PIRNR036893"/>
    </source>
</evidence>
<dbReference type="SUPFAM" id="SSF50814">
    <property type="entry name" value="Lipocalins"/>
    <property type="match status" value="1"/>
</dbReference>
<dbReference type="RefSeq" id="WP_010341071.1">
    <property type="nucleotide sequence ID" value="NZ_CP132343.1"/>
</dbReference>
<dbReference type="InterPro" id="IPR012674">
    <property type="entry name" value="Calycin"/>
</dbReference>
<keyword evidence="2" id="KW-0446">Lipid-binding</keyword>
<dbReference type="Gene3D" id="2.40.128.20">
    <property type="match status" value="1"/>
</dbReference>
<evidence type="ECO:0000313" key="5">
    <source>
        <dbReference type="Proteomes" id="UP000247346"/>
    </source>
</evidence>
<dbReference type="PIRSF" id="PIRSF036893">
    <property type="entry name" value="Lipocalin_ApoD"/>
    <property type="match status" value="1"/>
</dbReference>
<reference evidence="4 5" key="1">
    <citation type="submission" date="2016-08" db="EMBL/GenBank/DDBJ databases">
        <authorList>
            <person name="Seilhamer J.J."/>
        </authorList>
    </citation>
    <scope>NUCLEOTIDE SEQUENCE [LARGE SCALE GENOMIC DNA]</scope>
    <source>
        <strain evidence="4 5">CFBP4641</strain>
    </source>
</reference>
<dbReference type="STRING" id="56458.SB85_16475"/>
<dbReference type="GO" id="GO:0008289">
    <property type="term" value="F:lipid binding"/>
    <property type="evidence" value="ECO:0007669"/>
    <property type="project" value="UniProtKB-UniRule"/>
</dbReference>
<protein>
    <recommendedName>
        <fullName evidence="2">Outer membrane lipoprotein Blc</fullName>
    </recommendedName>
</protein>
<evidence type="ECO:0000259" key="3">
    <source>
        <dbReference type="Pfam" id="PF08212"/>
    </source>
</evidence>
<dbReference type="GO" id="GO:0009279">
    <property type="term" value="C:cell outer membrane"/>
    <property type="evidence" value="ECO:0007669"/>
    <property type="project" value="UniProtKB-SubCell"/>
</dbReference>
<gene>
    <name evidence="4" type="ORF">XsacCFBP4641_09015</name>
</gene>
<dbReference type="Pfam" id="PF08212">
    <property type="entry name" value="Lipocalin_2"/>
    <property type="match status" value="1"/>
</dbReference>
<name>A0A2P5Z4I4_9XANT</name>
<keyword evidence="2" id="KW-0732">Signal</keyword>
<organism evidence="4 5">
    <name type="scientific">Xanthomonas sacchari</name>
    <dbReference type="NCBI Taxonomy" id="56458"/>
    <lineage>
        <taxon>Bacteria</taxon>
        <taxon>Pseudomonadati</taxon>
        <taxon>Pseudomonadota</taxon>
        <taxon>Gammaproteobacteria</taxon>
        <taxon>Lysobacterales</taxon>
        <taxon>Lysobacteraceae</taxon>
        <taxon>Xanthomonas</taxon>
    </lineage>
</organism>
<feature type="signal peptide" evidence="2">
    <location>
        <begin position="1"/>
        <end position="26"/>
    </location>
</feature>
<keyword evidence="2" id="KW-0998">Cell outer membrane</keyword>
<comment type="subunit">
    <text evidence="2">Homodimer.</text>
</comment>
<keyword evidence="2" id="KW-0472">Membrane</keyword>
<comment type="function">
    <text evidence="2">Involved in the storage or transport of lipids necessary for membrane maintenance under stressful conditions. Displays a binding preference for lysophospholipids.</text>
</comment>
<comment type="subcellular location">
    <subcellularLocation>
        <location evidence="2">Cell outer membrane</location>
    </subcellularLocation>
</comment>
<dbReference type="InterPro" id="IPR000566">
    <property type="entry name" value="Lipocln_cytosolic_FA-bd_dom"/>
</dbReference>
<feature type="domain" description="Lipocalin/cytosolic fatty-acid binding" evidence="3">
    <location>
        <begin position="38"/>
        <end position="179"/>
    </location>
</feature>
<comment type="caution">
    <text evidence="4">The sequence shown here is derived from an EMBL/GenBank/DDBJ whole genome shotgun (WGS) entry which is preliminary data.</text>
</comment>
<dbReference type="PROSITE" id="PS00213">
    <property type="entry name" value="LIPOCALIN"/>
    <property type="match status" value="1"/>
</dbReference>
<feature type="chain" id="PRO_5015024227" description="Outer membrane lipoprotein Blc" evidence="2">
    <location>
        <begin position="27"/>
        <end position="195"/>
    </location>
</feature>
<dbReference type="InterPro" id="IPR047202">
    <property type="entry name" value="Lipocalin_Blc-like_dom"/>
</dbReference>
<dbReference type="PANTHER" id="PTHR10612">
    <property type="entry name" value="APOLIPOPROTEIN D"/>
    <property type="match status" value="1"/>
</dbReference>
<accession>A0A2P5Z4I4</accession>